<dbReference type="Pfam" id="PF00079">
    <property type="entry name" value="Serpin"/>
    <property type="match status" value="1"/>
</dbReference>
<evidence type="ECO:0000256" key="1">
    <source>
        <dbReference type="ARBA" id="ARBA00004613"/>
    </source>
</evidence>
<dbReference type="PANTHER" id="PTHR11461">
    <property type="entry name" value="SERINE PROTEASE INHIBITOR, SERPIN"/>
    <property type="match status" value="1"/>
</dbReference>
<feature type="domain" description="Serpin" evidence="9">
    <location>
        <begin position="69"/>
        <end position="428"/>
    </location>
</feature>
<dbReference type="GO" id="GO:0004867">
    <property type="term" value="F:serine-type endopeptidase inhibitor activity"/>
    <property type="evidence" value="ECO:0007669"/>
    <property type="project" value="UniProtKB-KW"/>
</dbReference>
<dbReference type="InterPro" id="IPR023796">
    <property type="entry name" value="Serpin_dom"/>
</dbReference>
<sequence length="429" mass="48251">MDVSKTTIINVRHGRIPKQHLYTGSVRKNACFFKCTKSAVCVLAFILAMATAKDVHLDAVLKGNAEFTKTLYQALSKEKGNVFFSPISVHAVLSMVHQGAKGKTQQALTNVLKVPGPEESADGYERVMKSLNSVKNVTLSIANKVFLKNKYVFKASYAATIAKNFQSEVESVDFEKKEEAAKIINTWVENKTNNRIKDLVNADMFDELTRLVLVNAIYFKGKWSHPFPVAQTQTEKFYINDDEIMDVQMMHLTKNLFYKEDETLDAKVLELPYSNKELSMIIILPNKRNGIHELEKKLATVDLSTITENMYKPEVKVSLPKFKIETDVMDLTQPLKDAGLEQIFTDEADFSGMLDNPERLAVSQVVQKAFIEVGEEGTEAAAASGVIFETYSLVLPHTFEADHPFMIALVATENDYENLLFLGRINRPT</sequence>
<dbReference type="SUPFAM" id="SSF56574">
    <property type="entry name" value="Serpins"/>
    <property type="match status" value="1"/>
</dbReference>
<reference evidence="10" key="1">
    <citation type="submission" date="2022-03" db="EMBL/GenBank/DDBJ databases">
        <authorList>
            <person name="Sayadi A."/>
        </authorList>
    </citation>
    <scope>NUCLEOTIDE SEQUENCE</scope>
</reference>
<dbReference type="FunFam" id="2.30.39.10:FF:000030">
    <property type="entry name" value="Serpin 2"/>
    <property type="match status" value="1"/>
</dbReference>
<dbReference type="OrthoDB" id="671595at2759"/>
<evidence type="ECO:0000256" key="3">
    <source>
        <dbReference type="ARBA" id="ARBA00022525"/>
    </source>
</evidence>
<dbReference type="FunFam" id="3.30.497.10:FF:000006">
    <property type="entry name" value="Plasminogen activator inhibitor 1"/>
    <property type="match status" value="1"/>
</dbReference>
<dbReference type="PROSITE" id="PS00284">
    <property type="entry name" value="SERPIN"/>
    <property type="match status" value="1"/>
</dbReference>
<evidence type="ECO:0000256" key="6">
    <source>
        <dbReference type="ARBA" id="ARBA00022900"/>
    </source>
</evidence>
<dbReference type="InterPro" id="IPR042178">
    <property type="entry name" value="Serpin_sf_1"/>
</dbReference>
<comment type="subcellular location">
    <subcellularLocation>
        <location evidence="1">Secreted</location>
    </subcellularLocation>
</comment>
<evidence type="ECO:0000256" key="2">
    <source>
        <dbReference type="ARBA" id="ARBA00009500"/>
    </source>
</evidence>
<dbReference type="Proteomes" id="UP001152888">
    <property type="component" value="Unassembled WGS sequence"/>
</dbReference>
<dbReference type="Gene3D" id="3.30.497.10">
    <property type="entry name" value="Antithrombin, subunit I, domain 2"/>
    <property type="match status" value="1"/>
</dbReference>
<evidence type="ECO:0000256" key="8">
    <source>
        <dbReference type="RuleBase" id="RU000411"/>
    </source>
</evidence>
<dbReference type="InterPro" id="IPR036186">
    <property type="entry name" value="Serpin_sf"/>
</dbReference>
<dbReference type="InterPro" id="IPR023795">
    <property type="entry name" value="Serpin_CS"/>
</dbReference>
<gene>
    <name evidence="10" type="ORF">ACAOBT_LOCUS32911</name>
</gene>
<protein>
    <recommendedName>
        <fullName evidence="9">Serpin domain-containing protein</fullName>
    </recommendedName>
</protein>
<dbReference type="SMART" id="SM00093">
    <property type="entry name" value="SERPIN"/>
    <property type="match status" value="1"/>
</dbReference>
<keyword evidence="11" id="KW-1185">Reference proteome</keyword>
<dbReference type="InterPro" id="IPR042185">
    <property type="entry name" value="Serpin_sf_2"/>
</dbReference>
<accession>A0A9P0MAJ5</accession>
<evidence type="ECO:0000313" key="10">
    <source>
        <dbReference type="EMBL" id="CAH2012567.1"/>
    </source>
</evidence>
<evidence type="ECO:0000256" key="4">
    <source>
        <dbReference type="ARBA" id="ARBA00022690"/>
    </source>
</evidence>
<dbReference type="EMBL" id="CAKOFQ010008195">
    <property type="protein sequence ID" value="CAH2012567.1"/>
    <property type="molecule type" value="Genomic_DNA"/>
</dbReference>
<comment type="similarity">
    <text evidence="2 8">Belongs to the serpin family.</text>
</comment>
<keyword evidence="7" id="KW-0325">Glycoprotein</keyword>
<dbReference type="Gene3D" id="2.30.39.10">
    <property type="entry name" value="Alpha-1-antitrypsin, domain 1"/>
    <property type="match status" value="1"/>
</dbReference>
<proteinExistence type="inferred from homology"/>
<evidence type="ECO:0000259" key="9">
    <source>
        <dbReference type="SMART" id="SM00093"/>
    </source>
</evidence>
<dbReference type="AlphaFoldDB" id="A0A9P0MAJ5"/>
<dbReference type="InterPro" id="IPR000215">
    <property type="entry name" value="Serpin_fam"/>
</dbReference>
<keyword evidence="6" id="KW-0722">Serine protease inhibitor</keyword>
<dbReference type="GO" id="GO:0005615">
    <property type="term" value="C:extracellular space"/>
    <property type="evidence" value="ECO:0007669"/>
    <property type="project" value="InterPro"/>
</dbReference>
<name>A0A9P0MAJ5_ACAOB</name>
<evidence type="ECO:0000256" key="5">
    <source>
        <dbReference type="ARBA" id="ARBA00022729"/>
    </source>
</evidence>
<evidence type="ECO:0000256" key="7">
    <source>
        <dbReference type="ARBA" id="ARBA00023180"/>
    </source>
</evidence>
<organism evidence="10 11">
    <name type="scientific">Acanthoscelides obtectus</name>
    <name type="common">Bean weevil</name>
    <name type="synonym">Bruchus obtectus</name>
    <dbReference type="NCBI Taxonomy" id="200917"/>
    <lineage>
        <taxon>Eukaryota</taxon>
        <taxon>Metazoa</taxon>
        <taxon>Ecdysozoa</taxon>
        <taxon>Arthropoda</taxon>
        <taxon>Hexapoda</taxon>
        <taxon>Insecta</taxon>
        <taxon>Pterygota</taxon>
        <taxon>Neoptera</taxon>
        <taxon>Endopterygota</taxon>
        <taxon>Coleoptera</taxon>
        <taxon>Polyphaga</taxon>
        <taxon>Cucujiformia</taxon>
        <taxon>Chrysomeloidea</taxon>
        <taxon>Chrysomelidae</taxon>
        <taxon>Bruchinae</taxon>
        <taxon>Bruchini</taxon>
        <taxon>Acanthoscelides</taxon>
    </lineage>
</organism>
<dbReference type="CDD" id="cd19601">
    <property type="entry name" value="serpin42Da-like"/>
    <property type="match status" value="1"/>
</dbReference>
<evidence type="ECO:0000313" key="11">
    <source>
        <dbReference type="Proteomes" id="UP001152888"/>
    </source>
</evidence>
<keyword evidence="4" id="KW-0646">Protease inhibitor</keyword>
<comment type="caution">
    <text evidence="10">The sequence shown here is derived from an EMBL/GenBank/DDBJ whole genome shotgun (WGS) entry which is preliminary data.</text>
</comment>
<keyword evidence="5" id="KW-0732">Signal</keyword>
<dbReference type="PANTHER" id="PTHR11461:SF211">
    <property type="entry name" value="GH10112P-RELATED"/>
    <property type="match status" value="1"/>
</dbReference>
<keyword evidence="3" id="KW-0964">Secreted</keyword>